<keyword evidence="1 2" id="KW-0663">Pyridoxal phosphate</keyword>
<reference evidence="6 7" key="1">
    <citation type="submission" date="2020-04" db="EMBL/GenBank/DDBJ databases">
        <authorList>
            <person name="Hitch T.C.A."/>
            <person name="Wylensek D."/>
            <person name="Clavel T."/>
        </authorList>
    </citation>
    <scope>NUCLEOTIDE SEQUENCE [LARGE SCALE GENOMIC DNA]</scope>
    <source>
        <strain evidence="6 7">PG-130-P53-12</strain>
    </source>
</reference>
<dbReference type="Gene3D" id="3.20.20.10">
    <property type="entry name" value="Alanine racemase"/>
    <property type="match status" value="1"/>
</dbReference>
<dbReference type="NCBIfam" id="TIGR00044">
    <property type="entry name" value="YggS family pyridoxal phosphate-dependent enzyme"/>
    <property type="match status" value="1"/>
</dbReference>
<comment type="function">
    <text evidence="2">Pyridoxal 5'-phosphate (PLP)-binding protein, which is involved in PLP homeostasis.</text>
</comment>
<accession>A0A848B289</accession>
<dbReference type="AlphaFoldDB" id="A0A848B289"/>
<dbReference type="Pfam" id="PF01168">
    <property type="entry name" value="Ala_racemase_N"/>
    <property type="match status" value="1"/>
</dbReference>
<dbReference type="GO" id="GO:0030170">
    <property type="term" value="F:pyridoxal phosphate binding"/>
    <property type="evidence" value="ECO:0007669"/>
    <property type="project" value="UniProtKB-UniRule"/>
</dbReference>
<dbReference type="PANTHER" id="PTHR10146:SF14">
    <property type="entry name" value="PYRIDOXAL PHOSPHATE HOMEOSTASIS PROTEIN"/>
    <property type="match status" value="1"/>
</dbReference>
<keyword evidence="7" id="KW-1185">Reference proteome</keyword>
<organism evidence="6 7">
    <name type="scientific">Selenomonas bovis</name>
    <dbReference type="NCBI Taxonomy" id="416586"/>
    <lineage>
        <taxon>Bacteria</taxon>
        <taxon>Bacillati</taxon>
        <taxon>Bacillota</taxon>
        <taxon>Negativicutes</taxon>
        <taxon>Selenomonadales</taxon>
        <taxon>Selenomonadaceae</taxon>
        <taxon>Selenomonas</taxon>
    </lineage>
</organism>
<evidence type="ECO:0000313" key="6">
    <source>
        <dbReference type="EMBL" id="NMD98359.1"/>
    </source>
</evidence>
<feature type="modified residue" description="N6-(pyridoxal phosphate)lysine" evidence="2 3">
    <location>
        <position position="35"/>
    </location>
</feature>
<gene>
    <name evidence="6" type="ORF">HF878_02520</name>
</gene>
<evidence type="ECO:0000256" key="1">
    <source>
        <dbReference type="ARBA" id="ARBA00022898"/>
    </source>
</evidence>
<comment type="cofactor">
    <cofactor evidence="3">
        <name>pyridoxal 5'-phosphate</name>
        <dbReference type="ChEBI" id="CHEBI:597326"/>
    </cofactor>
</comment>
<dbReference type="PIRSF" id="PIRSF004848">
    <property type="entry name" value="YBL036c_PLPDEIII"/>
    <property type="match status" value="1"/>
</dbReference>
<dbReference type="CDD" id="cd00635">
    <property type="entry name" value="PLPDE_III_YBL036c_like"/>
    <property type="match status" value="1"/>
</dbReference>
<proteinExistence type="inferred from homology"/>
<dbReference type="HAMAP" id="MF_02087">
    <property type="entry name" value="PLP_homeostasis"/>
    <property type="match status" value="1"/>
</dbReference>
<dbReference type="InterPro" id="IPR029066">
    <property type="entry name" value="PLP-binding_barrel"/>
</dbReference>
<evidence type="ECO:0000259" key="5">
    <source>
        <dbReference type="Pfam" id="PF01168"/>
    </source>
</evidence>
<dbReference type="RefSeq" id="WP_170077103.1">
    <property type="nucleotide sequence ID" value="NZ_JABAFA010000004.1"/>
</dbReference>
<dbReference type="InterPro" id="IPR001608">
    <property type="entry name" value="Ala_racemase_N"/>
</dbReference>
<name>A0A848B289_9FIRM</name>
<evidence type="ECO:0000256" key="4">
    <source>
        <dbReference type="RuleBase" id="RU004514"/>
    </source>
</evidence>
<dbReference type="PANTHER" id="PTHR10146">
    <property type="entry name" value="PROLINE SYNTHETASE CO-TRANSCRIBED BACTERIAL HOMOLOG PROTEIN"/>
    <property type="match status" value="1"/>
</dbReference>
<protein>
    <recommendedName>
        <fullName evidence="2">Pyridoxal phosphate homeostasis protein</fullName>
        <shortName evidence="2">PLP homeostasis protein</shortName>
    </recommendedName>
</protein>
<dbReference type="Proteomes" id="UP000543804">
    <property type="component" value="Unassembled WGS sequence"/>
</dbReference>
<evidence type="ECO:0000313" key="7">
    <source>
        <dbReference type="Proteomes" id="UP000543804"/>
    </source>
</evidence>
<dbReference type="EMBL" id="JABAFA010000004">
    <property type="protein sequence ID" value="NMD98359.1"/>
    <property type="molecule type" value="Genomic_DNA"/>
</dbReference>
<dbReference type="InterPro" id="IPR011078">
    <property type="entry name" value="PyrdxlP_homeostasis"/>
</dbReference>
<sequence length="229" mass="25783">MIAEKLQEVEEKIEAAKARRTPQITEDVQLVAVTKNHDVAAMREAIDAGVTDIGENRIQEAMGKYETLGRQVTWHLIGHLQTNKAKQAVKYFDLIHSVDTPHLARALDKEAGKIGKVQDVLVQVNLAKEESKSGVYEEDLQPLLQLVDELPHLRLCGLMCIAPNYDDTEKCRPLFRRMREIFDGIKDIPFQTANIKYLSMGMSHDYGIAIEEGANIVRVGTAIFGPRQY</sequence>
<evidence type="ECO:0000256" key="3">
    <source>
        <dbReference type="PIRSR" id="PIRSR004848-1"/>
    </source>
</evidence>
<feature type="domain" description="Alanine racemase N-terminal" evidence="5">
    <location>
        <begin position="16"/>
        <end position="227"/>
    </location>
</feature>
<comment type="similarity">
    <text evidence="2 4">Belongs to the pyridoxal phosphate-binding protein YggS/PROSC family.</text>
</comment>
<dbReference type="FunFam" id="3.20.20.10:FF:000018">
    <property type="entry name" value="Pyridoxal phosphate homeostasis protein"/>
    <property type="match status" value="1"/>
</dbReference>
<evidence type="ECO:0000256" key="2">
    <source>
        <dbReference type="HAMAP-Rule" id="MF_02087"/>
    </source>
</evidence>
<dbReference type="SUPFAM" id="SSF51419">
    <property type="entry name" value="PLP-binding barrel"/>
    <property type="match status" value="1"/>
</dbReference>
<comment type="caution">
    <text evidence="6">The sequence shown here is derived from an EMBL/GenBank/DDBJ whole genome shotgun (WGS) entry which is preliminary data.</text>
</comment>